<dbReference type="SUPFAM" id="SSF46689">
    <property type="entry name" value="Homeodomain-like"/>
    <property type="match status" value="1"/>
</dbReference>
<dbReference type="GO" id="GO:0003676">
    <property type="term" value="F:nucleic acid binding"/>
    <property type="evidence" value="ECO:0007669"/>
    <property type="project" value="InterPro"/>
</dbReference>
<gene>
    <name evidence="2" type="ORF">KIPB_011015</name>
</gene>
<organism evidence="2 3">
    <name type="scientific">Kipferlia bialata</name>
    <dbReference type="NCBI Taxonomy" id="797122"/>
    <lineage>
        <taxon>Eukaryota</taxon>
        <taxon>Metamonada</taxon>
        <taxon>Carpediemonas-like organisms</taxon>
        <taxon>Kipferlia</taxon>
    </lineage>
</organism>
<evidence type="ECO:0000313" key="3">
    <source>
        <dbReference type="Proteomes" id="UP000265618"/>
    </source>
</evidence>
<accession>A0A9K3D6R8</accession>
<protein>
    <recommendedName>
        <fullName evidence="1">Tc1-like transposase DDE domain-containing protein</fullName>
    </recommendedName>
</protein>
<dbReference type="PANTHER" id="PTHR46564:SF1">
    <property type="entry name" value="TRANSPOSASE"/>
    <property type="match status" value="1"/>
</dbReference>
<proteinExistence type="predicted"/>
<keyword evidence="3" id="KW-1185">Reference proteome</keyword>
<dbReference type="AlphaFoldDB" id="A0A9K3D6R8"/>
<dbReference type="InterPro" id="IPR047655">
    <property type="entry name" value="Transpos_IS630-like"/>
</dbReference>
<sequence length="386" mass="44558">MAKKERKSRKLKPLASKPFGMTTTAGGRMPTASEDVRCLAIYAVAYLMIDIAIVSDCFQAGQSTIRDWKRIWLTENRLCPKKRVYKTILSDTDRDAIFQHVLRHPTLYLREIQRWINKRLGKKLSVSTVFRELHLLGLTVKKLETRSLSISSASIDRFTNEVRLNLFNICQLVFLDETAKKRSDCFRREGRSLRNTGVYVRRDGRRGERISILGFMDYGGIFDHRMTTGTFCMGDFIRHMRTVISTHATPFPGPRSVWIMDGASIHLSEELKAWALSKGVVLIQLSAYCCFFNPIELFFGALKARMQEKTESFMHKGRAMESMYALFRTLLEYRHYNFVPWFQKCGYFCEESDTVFDPNKADRNSKFAYPIVHVAPSLKGDTVSID</sequence>
<dbReference type="InterPro" id="IPR036397">
    <property type="entry name" value="RNaseH_sf"/>
</dbReference>
<dbReference type="Proteomes" id="UP000265618">
    <property type="component" value="Unassembled WGS sequence"/>
</dbReference>
<reference evidence="2 3" key="1">
    <citation type="journal article" date="2018" name="PLoS ONE">
        <title>The draft genome of Kipferlia bialata reveals reductive genome evolution in fornicate parasites.</title>
        <authorList>
            <person name="Tanifuji G."/>
            <person name="Takabayashi S."/>
            <person name="Kume K."/>
            <person name="Takagi M."/>
            <person name="Nakayama T."/>
            <person name="Kamikawa R."/>
            <person name="Inagaki Y."/>
            <person name="Hashimoto T."/>
        </authorList>
    </citation>
    <scope>NUCLEOTIDE SEQUENCE [LARGE SCALE GENOMIC DNA]</scope>
    <source>
        <strain evidence="2">NY0173</strain>
    </source>
</reference>
<comment type="caution">
    <text evidence="2">The sequence shown here is derived from an EMBL/GenBank/DDBJ whole genome shotgun (WGS) entry which is preliminary data.</text>
</comment>
<dbReference type="EMBL" id="BDIP01004314">
    <property type="protein sequence ID" value="GIQ88705.1"/>
    <property type="molecule type" value="Genomic_DNA"/>
</dbReference>
<dbReference type="Pfam" id="PF13358">
    <property type="entry name" value="DDE_3"/>
    <property type="match status" value="1"/>
</dbReference>
<dbReference type="Gene3D" id="3.30.420.10">
    <property type="entry name" value="Ribonuclease H-like superfamily/Ribonuclease H"/>
    <property type="match status" value="1"/>
</dbReference>
<evidence type="ECO:0000313" key="2">
    <source>
        <dbReference type="EMBL" id="GIQ88705.1"/>
    </source>
</evidence>
<name>A0A9K3D6R8_9EUKA</name>
<dbReference type="InterPro" id="IPR038717">
    <property type="entry name" value="Tc1-like_DDE_dom"/>
</dbReference>
<dbReference type="NCBIfam" id="NF033545">
    <property type="entry name" value="transpos_IS630"/>
    <property type="match status" value="1"/>
</dbReference>
<dbReference type="OrthoDB" id="2142724at2759"/>
<feature type="domain" description="Tc1-like transposase DDE" evidence="1">
    <location>
        <begin position="171"/>
        <end position="309"/>
    </location>
</feature>
<evidence type="ECO:0000259" key="1">
    <source>
        <dbReference type="Pfam" id="PF13358"/>
    </source>
</evidence>
<dbReference type="InterPro" id="IPR009057">
    <property type="entry name" value="Homeodomain-like_sf"/>
</dbReference>
<dbReference type="PANTHER" id="PTHR46564">
    <property type="entry name" value="TRANSPOSASE"/>
    <property type="match status" value="1"/>
</dbReference>